<comment type="caution">
    <text evidence="1">The sequence shown here is derived from an EMBL/GenBank/DDBJ whole genome shotgun (WGS) entry which is preliminary data.</text>
</comment>
<evidence type="ECO:0000313" key="2">
    <source>
        <dbReference type="Proteomes" id="UP000291422"/>
    </source>
</evidence>
<sequence length="67" mass="7489">MERKDEYATATATATATASFTFSQQTAKPISRSDPHFEQAKTLLGLSWLFLVKTGQRDDNHELVRSS</sequence>
<reference evidence="2" key="1">
    <citation type="journal article" date="2019" name="bioRxiv">
        <title>Genomics, evolutionary history and diagnostics of the Alternaria alternata species group including apple and Asian pear pathotypes.</title>
        <authorList>
            <person name="Armitage A.D."/>
            <person name="Cockerton H.M."/>
            <person name="Sreenivasaprasad S."/>
            <person name="Woodhall J.W."/>
            <person name="Lane C.R."/>
            <person name="Harrison R.J."/>
            <person name="Clarkson J.P."/>
        </authorList>
    </citation>
    <scope>NUCLEOTIDE SEQUENCE [LARGE SCALE GENOMIC DNA]</scope>
    <source>
        <strain evidence="2">FERA 1177</strain>
    </source>
</reference>
<protein>
    <submittedName>
        <fullName evidence="1">Uncharacterized protein</fullName>
    </submittedName>
</protein>
<dbReference type="AlphaFoldDB" id="A0A4Q4N7L6"/>
<evidence type="ECO:0000313" key="1">
    <source>
        <dbReference type="EMBL" id="RYN71838.1"/>
    </source>
</evidence>
<proteinExistence type="predicted"/>
<gene>
    <name evidence="1" type="ORF">AA0117_g9047</name>
</gene>
<dbReference type="Proteomes" id="UP000291422">
    <property type="component" value="Unassembled WGS sequence"/>
</dbReference>
<accession>A0A4Q4N7L6</accession>
<dbReference type="EMBL" id="PDXD01000029">
    <property type="protein sequence ID" value="RYN71838.1"/>
    <property type="molecule type" value="Genomic_DNA"/>
</dbReference>
<organism evidence="1 2">
    <name type="scientific">Alternaria alternata</name>
    <name type="common">Alternaria rot fungus</name>
    <name type="synonym">Torula alternata</name>
    <dbReference type="NCBI Taxonomy" id="5599"/>
    <lineage>
        <taxon>Eukaryota</taxon>
        <taxon>Fungi</taxon>
        <taxon>Dikarya</taxon>
        <taxon>Ascomycota</taxon>
        <taxon>Pezizomycotina</taxon>
        <taxon>Dothideomycetes</taxon>
        <taxon>Pleosporomycetidae</taxon>
        <taxon>Pleosporales</taxon>
        <taxon>Pleosporineae</taxon>
        <taxon>Pleosporaceae</taxon>
        <taxon>Alternaria</taxon>
        <taxon>Alternaria sect. Alternaria</taxon>
        <taxon>Alternaria alternata complex</taxon>
    </lineage>
</organism>
<name>A0A4Q4N7L6_ALTAL</name>